<gene>
    <name evidence="1" type="ORF">TNCV_4982921</name>
</gene>
<evidence type="ECO:0000313" key="2">
    <source>
        <dbReference type="Proteomes" id="UP000887159"/>
    </source>
</evidence>
<dbReference type="AlphaFoldDB" id="A0A8X6WFT1"/>
<sequence length="126" mass="15088">MSSLDQRANIKFCVFLQKSPSEYTRDAEESIWKRFQHQRNFYLFPWLKMKLKGQRFVDSNEVIQLNVNGMKQLKDLKKRVPEVFRTADAFSRRQLKVTPFVGQTMNIKFRVRLEINAAETRSFEHV</sequence>
<dbReference type="EMBL" id="BMAU01021421">
    <property type="protein sequence ID" value="GFY34089.1"/>
    <property type="molecule type" value="Genomic_DNA"/>
</dbReference>
<name>A0A8X6WFT1_TRICX</name>
<organism evidence="1 2">
    <name type="scientific">Trichonephila clavipes</name>
    <name type="common">Golden silk orbweaver</name>
    <name type="synonym">Nephila clavipes</name>
    <dbReference type="NCBI Taxonomy" id="2585209"/>
    <lineage>
        <taxon>Eukaryota</taxon>
        <taxon>Metazoa</taxon>
        <taxon>Ecdysozoa</taxon>
        <taxon>Arthropoda</taxon>
        <taxon>Chelicerata</taxon>
        <taxon>Arachnida</taxon>
        <taxon>Araneae</taxon>
        <taxon>Araneomorphae</taxon>
        <taxon>Entelegynae</taxon>
        <taxon>Araneoidea</taxon>
        <taxon>Nephilidae</taxon>
        <taxon>Trichonephila</taxon>
    </lineage>
</organism>
<proteinExistence type="predicted"/>
<protein>
    <submittedName>
        <fullName evidence="1">Uncharacterized protein</fullName>
    </submittedName>
</protein>
<keyword evidence="2" id="KW-1185">Reference proteome</keyword>
<evidence type="ECO:0000313" key="1">
    <source>
        <dbReference type="EMBL" id="GFY34089.1"/>
    </source>
</evidence>
<dbReference type="Proteomes" id="UP000887159">
    <property type="component" value="Unassembled WGS sequence"/>
</dbReference>
<reference evidence="1" key="1">
    <citation type="submission" date="2020-08" db="EMBL/GenBank/DDBJ databases">
        <title>Multicomponent nature underlies the extraordinary mechanical properties of spider dragline silk.</title>
        <authorList>
            <person name="Kono N."/>
            <person name="Nakamura H."/>
            <person name="Mori M."/>
            <person name="Yoshida Y."/>
            <person name="Ohtoshi R."/>
            <person name="Malay A.D."/>
            <person name="Moran D.A.P."/>
            <person name="Tomita M."/>
            <person name="Numata K."/>
            <person name="Arakawa K."/>
        </authorList>
    </citation>
    <scope>NUCLEOTIDE SEQUENCE</scope>
</reference>
<accession>A0A8X6WFT1</accession>
<comment type="caution">
    <text evidence="1">The sequence shown here is derived from an EMBL/GenBank/DDBJ whole genome shotgun (WGS) entry which is preliminary data.</text>
</comment>